<evidence type="ECO:0000313" key="2">
    <source>
        <dbReference type="Proteomes" id="UP000046393"/>
    </source>
</evidence>
<dbReference type="Proteomes" id="UP000046393">
    <property type="component" value="Unplaced"/>
</dbReference>
<feature type="compositionally biased region" description="Basic residues" evidence="1">
    <location>
        <begin position="74"/>
        <end position="84"/>
    </location>
</feature>
<proteinExistence type="predicted"/>
<reference evidence="3" key="1">
    <citation type="submission" date="2017-02" db="UniProtKB">
        <authorList>
            <consortium name="WormBaseParasite"/>
        </authorList>
    </citation>
    <scope>IDENTIFICATION</scope>
</reference>
<feature type="compositionally biased region" description="Polar residues" evidence="1">
    <location>
        <begin position="30"/>
        <end position="49"/>
    </location>
</feature>
<sequence>MPSFTFAKTIYPVEGDAELVAEWSKDHGQNRSPIATTVDTFHSLSSTNGPPRETKPNNGSKCRETSSNTAKNRAVLRYRGRRQKTLTTVKAQDVKKKEQQKKRSKVNSAAKDQNSLAITKSSNAEEVATNEQNPPENKSAKLVRLEKRVDNLAIDVNTVKSSKKVTDGSYDVYHLKMRNNALHCKRLLTDENKSAGLKKRIQRYIELNLAPESQQLMYKCISKANEGSLKKP</sequence>
<name>A0A0N5ARJ7_9BILA</name>
<feature type="compositionally biased region" description="Polar residues" evidence="1">
    <location>
        <begin position="110"/>
        <end position="136"/>
    </location>
</feature>
<organism evidence="2 3">
    <name type="scientific">Syphacia muris</name>
    <dbReference type="NCBI Taxonomy" id="451379"/>
    <lineage>
        <taxon>Eukaryota</taxon>
        <taxon>Metazoa</taxon>
        <taxon>Ecdysozoa</taxon>
        <taxon>Nematoda</taxon>
        <taxon>Chromadorea</taxon>
        <taxon>Rhabditida</taxon>
        <taxon>Spirurina</taxon>
        <taxon>Oxyuridomorpha</taxon>
        <taxon>Oxyuroidea</taxon>
        <taxon>Oxyuridae</taxon>
        <taxon>Syphacia</taxon>
    </lineage>
</organism>
<dbReference type="AlphaFoldDB" id="A0A0N5ARJ7"/>
<dbReference type="WBParaSite" id="SMUV_0000734801-mRNA-1">
    <property type="protein sequence ID" value="SMUV_0000734801-mRNA-1"/>
    <property type="gene ID" value="SMUV_0000734801"/>
</dbReference>
<protein>
    <submittedName>
        <fullName evidence="3">BEN domain-containing protein</fullName>
    </submittedName>
</protein>
<feature type="region of interest" description="Disordered" evidence="1">
    <location>
        <begin position="24"/>
        <end position="139"/>
    </location>
</feature>
<feature type="compositionally biased region" description="Polar residues" evidence="1">
    <location>
        <begin position="56"/>
        <end position="71"/>
    </location>
</feature>
<keyword evidence="2" id="KW-1185">Reference proteome</keyword>
<accession>A0A0N5ARJ7</accession>
<evidence type="ECO:0000256" key="1">
    <source>
        <dbReference type="SAM" id="MobiDB-lite"/>
    </source>
</evidence>
<evidence type="ECO:0000313" key="3">
    <source>
        <dbReference type="WBParaSite" id="SMUV_0000734801-mRNA-1"/>
    </source>
</evidence>